<dbReference type="EMBL" id="FXTZ01000002">
    <property type="protein sequence ID" value="SMP11875.1"/>
    <property type="molecule type" value="Genomic_DNA"/>
</dbReference>
<accession>A0ABY1NL64</accession>
<dbReference type="InterPro" id="IPR000326">
    <property type="entry name" value="PAP2/HPO"/>
</dbReference>
<feature type="transmembrane region" description="Helical" evidence="1">
    <location>
        <begin position="173"/>
        <end position="194"/>
    </location>
</feature>
<dbReference type="Proteomes" id="UP001157960">
    <property type="component" value="Unassembled WGS sequence"/>
</dbReference>
<dbReference type="CDD" id="cd03392">
    <property type="entry name" value="PAP2_like_2"/>
    <property type="match status" value="1"/>
</dbReference>
<dbReference type="Pfam" id="PF01569">
    <property type="entry name" value="PAP2"/>
    <property type="match status" value="1"/>
</dbReference>
<evidence type="ECO:0000313" key="4">
    <source>
        <dbReference type="Proteomes" id="UP001157960"/>
    </source>
</evidence>
<proteinExistence type="predicted"/>
<feature type="transmembrane region" description="Helical" evidence="1">
    <location>
        <begin position="200"/>
        <end position="219"/>
    </location>
</feature>
<keyword evidence="1" id="KW-0812">Transmembrane</keyword>
<evidence type="ECO:0000313" key="3">
    <source>
        <dbReference type="EMBL" id="SMP11875.1"/>
    </source>
</evidence>
<gene>
    <name evidence="3" type="ORF">SAMN06264346_102398</name>
</gene>
<keyword evidence="1" id="KW-0472">Membrane</keyword>
<sequence length="228" mass="25989">MSDNSRIMRLITFLQNNKRLLFRATAGSLLIAFVILSCIVFFLPLEFLDIHISEEIQEKQTPNLNTLMIWLSWFGRTSVSVVMVGITSLIFFILRLKKEAVLMVSTLFSGILGLGLKMLINRPRPSKDLVVLLEETKYQSFPSGHVLFYTVFFGALILIILHLKKIKYKVKLFLIIICLSMIFLGAVSRVYLGAHWFTDVLGGFILGVFCVLIIGYFYVKNDKNIPKA</sequence>
<keyword evidence="1" id="KW-1133">Transmembrane helix</keyword>
<dbReference type="PANTHER" id="PTHR14969">
    <property type="entry name" value="SPHINGOSINE-1-PHOSPHATE PHOSPHOHYDROLASE"/>
    <property type="match status" value="1"/>
</dbReference>
<evidence type="ECO:0000259" key="2">
    <source>
        <dbReference type="SMART" id="SM00014"/>
    </source>
</evidence>
<feature type="transmembrane region" description="Helical" evidence="1">
    <location>
        <begin position="140"/>
        <end position="161"/>
    </location>
</feature>
<protein>
    <submittedName>
        <fullName evidence="3">Undecaprenyl-diphosphatase</fullName>
    </submittedName>
</protein>
<dbReference type="SUPFAM" id="SSF48317">
    <property type="entry name" value="Acid phosphatase/Vanadium-dependent haloperoxidase"/>
    <property type="match status" value="1"/>
</dbReference>
<dbReference type="Gene3D" id="1.20.144.10">
    <property type="entry name" value="Phosphatidic acid phosphatase type 2/haloperoxidase"/>
    <property type="match status" value="2"/>
</dbReference>
<organism evidence="3 4">
    <name type="scientific">Chryseobacterium profundimaris</name>
    <dbReference type="NCBI Taxonomy" id="1387275"/>
    <lineage>
        <taxon>Bacteria</taxon>
        <taxon>Pseudomonadati</taxon>
        <taxon>Bacteroidota</taxon>
        <taxon>Flavobacteriia</taxon>
        <taxon>Flavobacteriales</taxon>
        <taxon>Weeksellaceae</taxon>
        <taxon>Chryseobacterium group</taxon>
        <taxon>Chryseobacterium</taxon>
    </lineage>
</organism>
<keyword evidence="4" id="KW-1185">Reference proteome</keyword>
<feature type="transmembrane region" description="Helical" evidence="1">
    <location>
        <begin position="20"/>
        <end position="43"/>
    </location>
</feature>
<evidence type="ECO:0000256" key="1">
    <source>
        <dbReference type="SAM" id="Phobius"/>
    </source>
</evidence>
<feature type="domain" description="Phosphatidic acid phosphatase type 2/haloperoxidase" evidence="2">
    <location>
        <begin position="100"/>
        <end position="215"/>
    </location>
</feature>
<feature type="transmembrane region" description="Helical" evidence="1">
    <location>
        <begin position="73"/>
        <end position="94"/>
    </location>
</feature>
<dbReference type="SMART" id="SM00014">
    <property type="entry name" value="acidPPc"/>
    <property type="match status" value="1"/>
</dbReference>
<feature type="transmembrane region" description="Helical" evidence="1">
    <location>
        <begin position="101"/>
        <end position="120"/>
    </location>
</feature>
<dbReference type="InterPro" id="IPR036938">
    <property type="entry name" value="PAP2/HPO_sf"/>
</dbReference>
<comment type="caution">
    <text evidence="3">The sequence shown here is derived from an EMBL/GenBank/DDBJ whole genome shotgun (WGS) entry which is preliminary data.</text>
</comment>
<name>A0ABY1NL64_9FLAO</name>
<dbReference type="PANTHER" id="PTHR14969:SF13">
    <property type="entry name" value="AT30094P"/>
    <property type="match status" value="1"/>
</dbReference>
<reference evidence="3 4" key="1">
    <citation type="submission" date="2017-05" db="EMBL/GenBank/DDBJ databases">
        <authorList>
            <person name="Varghese N."/>
            <person name="Submissions S."/>
        </authorList>
    </citation>
    <scope>NUCLEOTIDE SEQUENCE [LARGE SCALE GENOMIC DNA]</scope>
    <source>
        <strain evidence="3 4">DSM 28214</strain>
    </source>
</reference>